<organism evidence="2 3">
    <name type="scientific">Nocardia callitridis</name>
    <dbReference type="NCBI Taxonomy" id="648753"/>
    <lineage>
        <taxon>Bacteria</taxon>
        <taxon>Bacillati</taxon>
        <taxon>Actinomycetota</taxon>
        <taxon>Actinomycetes</taxon>
        <taxon>Mycobacteriales</taxon>
        <taxon>Nocardiaceae</taxon>
        <taxon>Nocardia</taxon>
    </lineage>
</organism>
<protein>
    <recommendedName>
        <fullName evidence="1">ASCH domain-containing protein</fullName>
    </recommendedName>
</protein>
<dbReference type="SUPFAM" id="SSF88697">
    <property type="entry name" value="PUA domain-like"/>
    <property type="match status" value="1"/>
</dbReference>
<comment type="caution">
    <text evidence="2">The sequence shown here is derived from an EMBL/GenBank/DDBJ whole genome shotgun (WGS) entry which is preliminary data.</text>
</comment>
<dbReference type="Gene3D" id="3.10.400.10">
    <property type="entry name" value="Sulfate adenylyltransferase"/>
    <property type="match status" value="1"/>
</dbReference>
<dbReference type="InterPro" id="IPR009326">
    <property type="entry name" value="DUF984"/>
</dbReference>
<name>A0ABP9KDS8_9NOCA</name>
<dbReference type="SMART" id="SM01022">
    <property type="entry name" value="ASCH"/>
    <property type="match status" value="1"/>
</dbReference>
<accession>A0ABP9KDS8</accession>
<gene>
    <name evidence="2" type="ORF">GCM10023318_30160</name>
</gene>
<proteinExistence type="predicted"/>
<evidence type="ECO:0000313" key="2">
    <source>
        <dbReference type="EMBL" id="GAA5054789.1"/>
    </source>
</evidence>
<dbReference type="Pfam" id="PF04266">
    <property type="entry name" value="ASCH"/>
    <property type="match status" value="1"/>
</dbReference>
<keyword evidence="3" id="KW-1185">Reference proteome</keyword>
<evidence type="ECO:0000259" key="1">
    <source>
        <dbReference type="SMART" id="SM01022"/>
    </source>
</evidence>
<dbReference type="PANTHER" id="PTHR39203">
    <property type="entry name" value="CYTOPLASMIC PROTEIN-RELATED"/>
    <property type="match status" value="1"/>
</dbReference>
<feature type="domain" description="ASCH" evidence="1">
    <location>
        <begin position="6"/>
        <end position="132"/>
    </location>
</feature>
<reference evidence="3" key="1">
    <citation type="journal article" date="2019" name="Int. J. Syst. Evol. Microbiol.">
        <title>The Global Catalogue of Microorganisms (GCM) 10K type strain sequencing project: providing services to taxonomists for standard genome sequencing and annotation.</title>
        <authorList>
            <consortium name="The Broad Institute Genomics Platform"/>
            <consortium name="The Broad Institute Genome Sequencing Center for Infectious Disease"/>
            <person name="Wu L."/>
            <person name="Ma J."/>
        </authorList>
    </citation>
    <scope>NUCLEOTIDE SEQUENCE [LARGE SCALE GENOMIC DNA]</scope>
    <source>
        <strain evidence="3">JCM 18298</strain>
    </source>
</reference>
<dbReference type="Proteomes" id="UP001500603">
    <property type="component" value="Unassembled WGS sequence"/>
</dbReference>
<sequence>MPTTEFAFPGPLRDRLVAAILDGSKTATTGVLAEYEHDADPLPEVGSFAAVIDSDEVRVAVIETIDIRVTRLADVDLAHAVDEGEGFSTVAEWRADHEKFWHSAEMRAAMADNRFTVDDDTLLVLERFRLVTDLRPR</sequence>
<dbReference type="PANTHER" id="PTHR39203:SF1">
    <property type="entry name" value="CYTOPLASMIC PROTEIN"/>
    <property type="match status" value="1"/>
</dbReference>
<dbReference type="InterPro" id="IPR007374">
    <property type="entry name" value="ASCH_domain"/>
</dbReference>
<dbReference type="InterPro" id="IPR015947">
    <property type="entry name" value="PUA-like_sf"/>
</dbReference>
<dbReference type="PIRSF" id="PIRSF021320">
    <property type="entry name" value="DUF984"/>
    <property type="match status" value="1"/>
</dbReference>
<evidence type="ECO:0000313" key="3">
    <source>
        <dbReference type="Proteomes" id="UP001500603"/>
    </source>
</evidence>
<dbReference type="EMBL" id="BAABJM010000002">
    <property type="protein sequence ID" value="GAA5054789.1"/>
    <property type="molecule type" value="Genomic_DNA"/>
</dbReference>